<gene>
    <name evidence="4" type="ORF">CSUI_007699</name>
</gene>
<feature type="compositionally biased region" description="Polar residues" evidence="2">
    <location>
        <begin position="74"/>
        <end position="93"/>
    </location>
</feature>
<evidence type="ECO:0008006" key="6">
    <source>
        <dbReference type="Google" id="ProtNLM"/>
    </source>
</evidence>
<dbReference type="Proteomes" id="UP000221165">
    <property type="component" value="Unassembled WGS sequence"/>
</dbReference>
<sequence length="152" mass="17233">MIPCTLAVLGVRSGKRAAVFFSGLLSFFLTPAFLFLQERCRVRSSKSRVAGRVARPAEDSDSSSSVVERDSVRISGSPSMEGQQPTDDRSQLQGQLIRTLQDALDEIRAVHRMSEEARQVERQQLQERIQELTEREERRTEEIRLSEVKVAE</sequence>
<feature type="transmembrane region" description="Helical" evidence="3">
    <location>
        <begin position="17"/>
        <end position="36"/>
    </location>
</feature>
<evidence type="ECO:0000313" key="5">
    <source>
        <dbReference type="Proteomes" id="UP000221165"/>
    </source>
</evidence>
<evidence type="ECO:0000256" key="1">
    <source>
        <dbReference type="SAM" id="Coils"/>
    </source>
</evidence>
<dbReference type="VEuPathDB" id="ToxoDB:CSUI_007699"/>
<name>A0A2C6KMY4_9APIC</name>
<keyword evidence="1" id="KW-0175">Coiled coil</keyword>
<feature type="coiled-coil region" evidence="1">
    <location>
        <begin position="115"/>
        <end position="142"/>
    </location>
</feature>
<keyword evidence="3" id="KW-1133">Transmembrane helix</keyword>
<feature type="non-terminal residue" evidence="4">
    <location>
        <position position="152"/>
    </location>
</feature>
<dbReference type="AlphaFoldDB" id="A0A2C6KMY4"/>
<keyword evidence="3" id="KW-0472">Membrane</keyword>
<feature type="region of interest" description="Disordered" evidence="2">
    <location>
        <begin position="46"/>
        <end position="93"/>
    </location>
</feature>
<reference evidence="4 5" key="1">
    <citation type="journal article" date="2017" name="Int. J. Parasitol.">
        <title>The genome of the protozoan parasite Cystoisospora suis and a reverse vaccinology approach to identify vaccine candidates.</title>
        <authorList>
            <person name="Palmieri N."/>
            <person name="Shrestha A."/>
            <person name="Ruttkowski B."/>
            <person name="Beck T."/>
            <person name="Vogl C."/>
            <person name="Tomley F."/>
            <person name="Blake D.P."/>
            <person name="Joachim A."/>
        </authorList>
    </citation>
    <scope>NUCLEOTIDE SEQUENCE [LARGE SCALE GENOMIC DNA]</scope>
    <source>
        <strain evidence="4 5">Wien I</strain>
    </source>
</reference>
<keyword evidence="5" id="KW-1185">Reference proteome</keyword>
<dbReference type="EMBL" id="MIGC01004119">
    <property type="protein sequence ID" value="PHJ18479.1"/>
    <property type="molecule type" value="Genomic_DNA"/>
</dbReference>
<protein>
    <recommendedName>
        <fullName evidence="6">Transmembrane protein</fullName>
    </recommendedName>
</protein>
<keyword evidence="3" id="KW-0812">Transmembrane</keyword>
<accession>A0A2C6KMY4</accession>
<dbReference type="GeneID" id="94431055"/>
<proteinExistence type="predicted"/>
<dbReference type="RefSeq" id="XP_067920185.1">
    <property type="nucleotide sequence ID" value="XM_068067844.1"/>
</dbReference>
<comment type="caution">
    <text evidence="4">The sequence shown here is derived from an EMBL/GenBank/DDBJ whole genome shotgun (WGS) entry which is preliminary data.</text>
</comment>
<evidence type="ECO:0000256" key="2">
    <source>
        <dbReference type="SAM" id="MobiDB-lite"/>
    </source>
</evidence>
<organism evidence="4 5">
    <name type="scientific">Cystoisospora suis</name>
    <dbReference type="NCBI Taxonomy" id="483139"/>
    <lineage>
        <taxon>Eukaryota</taxon>
        <taxon>Sar</taxon>
        <taxon>Alveolata</taxon>
        <taxon>Apicomplexa</taxon>
        <taxon>Conoidasida</taxon>
        <taxon>Coccidia</taxon>
        <taxon>Eucoccidiorida</taxon>
        <taxon>Eimeriorina</taxon>
        <taxon>Sarcocystidae</taxon>
        <taxon>Cystoisospora</taxon>
    </lineage>
</organism>
<evidence type="ECO:0000256" key="3">
    <source>
        <dbReference type="SAM" id="Phobius"/>
    </source>
</evidence>
<evidence type="ECO:0000313" key="4">
    <source>
        <dbReference type="EMBL" id="PHJ18479.1"/>
    </source>
</evidence>